<keyword evidence="2" id="KW-1185">Reference proteome</keyword>
<organism evidence="1 2">
    <name type="scientific">Pseudomonas phage PhiPA3</name>
    <name type="common">Pseudomonas aeruginosa phage PhiPA3</name>
    <dbReference type="NCBI Taxonomy" id="998086"/>
    <lineage>
        <taxon>Viruses</taxon>
        <taxon>Duplodnaviria</taxon>
        <taxon>Heunggongvirae</taxon>
        <taxon>Uroviricota</taxon>
        <taxon>Caudoviricetes</taxon>
        <taxon>Chimalliviridae</taxon>
        <taxon>Miltoncavirus</taxon>
        <taxon>Miltoncavirus PhiPA3</taxon>
    </lineage>
</organism>
<evidence type="ECO:0000313" key="1">
    <source>
        <dbReference type="EMBL" id="AEH03717.1"/>
    </source>
</evidence>
<dbReference type="KEGG" id="vg:26643822"/>
<dbReference type="EMBL" id="HQ630627">
    <property type="protein sequence ID" value="AEH03717.1"/>
    <property type="molecule type" value="Genomic_DNA"/>
</dbReference>
<dbReference type="RefSeq" id="YP_009217373.1">
    <property type="nucleotide sequence ID" value="NC_028999.1"/>
</dbReference>
<gene>
    <name evidence="1" type="primary">294</name>
</gene>
<protein>
    <submittedName>
        <fullName evidence="1">Uncharacterized protein 294</fullName>
    </submittedName>
</protein>
<accession>F8SJD0</accession>
<sequence>MTTLKEQLEQLGLTEEFKNLFMFQHHDGEFYLQNGVKDKAREWLISKGVSAAEFIPKFPKQPTKVLKYGDFCVNQWAVVARAKVQAYIDLKLKPTYQAFCYEMAVLKVVDPELLRGYPTTVALLEQFFKEHNLVLRQEFLNPSLFEYVNSVTNYEHYVASRYQMLNGYPEYFHDIVSESSRAPEYIHDGWASIGV</sequence>
<evidence type="ECO:0000313" key="2">
    <source>
        <dbReference type="Proteomes" id="UP000008388"/>
    </source>
</evidence>
<dbReference type="GeneID" id="26643822"/>
<proteinExistence type="predicted"/>
<organismHost>
    <name type="scientific">Pseudomonas aeruginosa</name>
    <dbReference type="NCBI Taxonomy" id="287"/>
</organismHost>
<dbReference type="Proteomes" id="UP000008388">
    <property type="component" value="Segment"/>
</dbReference>
<name>F8SJD0_BPPA3</name>
<reference evidence="1 2" key="1">
    <citation type="journal article" date="2011" name="Microbiology">
        <title>The Pseudomonas aeruginosa generalized transducing phage phiPA3 is a new member of the phiKZ-like group of 'jumbo' phages, and infects model laboratory strains and clinical isolates from cystic fibrosis patients.</title>
        <authorList>
            <person name="Monson R."/>
            <person name="Foulds I."/>
            <person name="Foweraker J."/>
            <person name="Welch M."/>
            <person name="Salmond G.P."/>
        </authorList>
    </citation>
    <scope>NUCLEOTIDE SEQUENCE [LARGE SCALE GENOMIC DNA]</scope>
</reference>